<dbReference type="GO" id="GO:0080043">
    <property type="term" value="F:quercetin 3-O-glucosyltransferase activity"/>
    <property type="evidence" value="ECO:0007669"/>
    <property type="project" value="TreeGrafter"/>
</dbReference>
<dbReference type="FunFam" id="3.40.50.2000:FF:000040">
    <property type="entry name" value="UDP-glycosyltransferase 76C1"/>
    <property type="match status" value="1"/>
</dbReference>
<dbReference type="SUPFAM" id="SSF53756">
    <property type="entry name" value="UDP-Glycosyltransferase/glycogen phosphorylase"/>
    <property type="match status" value="1"/>
</dbReference>
<dbReference type="Gene3D" id="3.40.50.2000">
    <property type="entry name" value="Glycogen Phosphorylase B"/>
    <property type="match status" value="2"/>
</dbReference>
<name>A0A7J0GVT0_9ERIC</name>
<evidence type="ECO:0000256" key="6">
    <source>
        <dbReference type="RuleBase" id="RU003718"/>
    </source>
</evidence>
<keyword evidence="2 6" id="KW-0328">Glycosyltransferase</keyword>
<keyword evidence="4" id="KW-0284">Flavonoid biosynthesis</keyword>
<evidence type="ECO:0000313" key="8">
    <source>
        <dbReference type="EMBL" id="GFZ14949.1"/>
    </source>
</evidence>
<reference evidence="8 9" key="1">
    <citation type="submission" date="2019-07" db="EMBL/GenBank/DDBJ databases">
        <title>De Novo Assembly of kiwifruit Actinidia rufa.</title>
        <authorList>
            <person name="Sugita-Konishi S."/>
            <person name="Sato K."/>
            <person name="Mori E."/>
            <person name="Abe Y."/>
            <person name="Kisaki G."/>
            <person name="Hamano K."/>
            <person name="Suezawa K."/>
            <person name="Otani M."/>
            <person name="Fukuda T."/>
            <person name="Manabe T."/>
            <person name="Gomi K."/>
            <person name="Tabuchi M."/>
            <person name="Akimitsu K."/>
            <person name="Kataoka I."/>
        </authorList>
    </citation>
    <scope>NUCLEOTIDE SEQUENCE [LARGE SCALE GENOMIC DNA]</scope>
    <source>
        <strain evidence="9">cv. Fuchu</strain>
    </source>
</reference>
<dbReference type="FunFam" id="3.40.50.2000:FF:000065">
    <property type="entry name" value="Glycosyltransferase"/>
    <property type="match status" value="1"/>
</dbReference>
<dbReference type="Pfam" id="PF00201">
    <property type="entry name" value="UDPGT"/>
    <property type="match status" value="1"/>
</dbReference>
<evidence type="ECO:0000256" key="3">
    <source>
        <dbReference type="ARBA" id="ARBA00022679"/>
    </source>
</evidence>
<gene>
    <name evidence="8" type="ORF">Acr_24g0011390</name>
</gene>
<dbReference type="PANTHER" id="PTHR11926:SF1392">
    <property type="entry name" value="GLYCOSYLTRANSFERASE"/>
    <property type="match status" value="1"/>
</dbReference>
<protein>
    <recommendedName>
        <fullName evidence="7">Glycosyltransferase</fullName>
        <ecNumber evidence="7">2.4.1.-</ecNumber>
    </recommendedName>
</protein>
<comment type="similarity">
    <text evidence="1 6">Belongs to the UDP-glycosyltransferase family.</text>
</comment>
<dbReference type="GO" id="GO:0009813">
    <property type="term" value="P:flavonoid biosynthetic process"/>
    <property type="evidence" value="ECO:0007669"/>
    <property type="project" value="UniProtKB-KW"/>
</dbReference>
<dbReference type="InterPro" id="IPR002213">
    <property type="entry name" value="UDP_glucos_trans"/>
</dbReference>
<dbReference type="GO" id="GO:0080044">
    <property type="term" value="F:quercetin 7-O-glucosyltransferase activity"/>
    <property type="evidence" value="ECO:0007669"/>
    <property type="project" value="TreeGrafter"/>
</dbReference>
<comment type="caution">
    <text evidence="8">The sequence shown here is derived from an EMBL/GenBank/DDBJ whole genome shotgun (WGS) entry which is preliminary data.</text>
</comment>
<comment type="catalytic activity">
    <reaction evidence="5">
        <text>7-deoxyloganetate + UDP-alpha-D-glucose = 7-deoxyloganate + UDP + H(+)</text>
        <dbReference type="Rhea" id="RHEA:39895"/>
        <dbReference type="ChEBI" id="CHEBI:15378"/>
        <dbReference type="ChEBI" id="CHEBI:58223"/>
        <dbReference type="ChEBI" id="CHEBI:58885"/>
        <dbReference type="ChEBI" id="CHEBI:76844"/>
        <dbReference type="ChEBI" id="CHEBI:76846"/>
        <dbReference type="EC" id="2.4.1.323"/>
    </reaction>
</comment>
<dbReference type="EC" id="2.4.1.-" evidence="7"/>
<evidence type="ECO:0000256" key="2">
    <source>
        <dbReference type="ARBA" id="ARBA00022676"/>
    </source>
</evidence>
<evidence type="ECO:0000256" key="7">
    <source>
        <dbReference type="RuleBase" id="RU362057"/>
    </source>
</evidence>
<evidence type="ECO:0000313" key="9">
    <source>
        <dbReference type="Proteomes" id="UP000585474"/>
    </source>
</evidence>
<dbReference type="PANTHER" id="PTHR11926">
    <property type="entry name" value="GLUCOSYL/GLUCURONOSYL TRANSFERASES"/>
    <property type="match status" value="1"/>
</dbReference>
<dbReference type="EMBL" id="BJWL01000024">
    <property type="protein sequence ID" value="GFZ14949.1"/>
    <property type="molecule type" value="Genomic_DNA"/>
</dbReference>
<keyword evidence="3 6" id="KW-0808">Transferase</keyword>
<dbReference type="PROSITE" id="PS00375">
    <property type="entry name" value="UDPGT"/>
    <property type="match status" value="1"/>
</dbReference>
<sequence>MDPISSSPHVLIFPLPLQGPIKCMLKLSECLCLAGLEVTFLNTVHYHHRLLSCTDIQSHFARYPRFRFETIADGLTEDNPRTGDRVMELFDGLEAMTKPLFREMLTSGSLSSESRRPVTCIIVDAMLIFALDVAEQVGIPLFYFDTISPCGLWTYFCLPKLIDAGELPFKGNDLDAPIKSVQGMEGFLRQRDLPSFCRASDLTDYQLKFAMMEIQQVPRARGLILNTFKELDEPFLSQMRSLCPNLYPIGPIHTHLKTRLNAEPTLPPPSSTSLWQEDQSCMIWLNAQPFKSVIYISIGSLSMMTSNQLMEFWHGLVNSGHRFLWVRRPNSIVGENRVGPIPKELLEATKERGCIVSWAPQEDVLAHPAVGGFLTHSGWNSTLESMVEGVPMLCWPSFVDQHVNSRFVSEVWKLGIDMKDTCDRVVIEKMVKDLMDVRRDEFLQSAERLAKLAKQSVSEGGSSFCNLKCLIEDIIRLM</sequence>
<accession>A0A7J0GVT0</accession>
<evidence type="ECO:0000256" key="1">
    <source>
        <dbReference type="ARBA" id="ARBA00009995"/>
    </source>
</evidence>
<keyword evidence="9" id="KW-1185">Reference proteome</keyword>
<dbReference type="AlphaFoldDB" id="A0A7J0GVT0"/>
<dbReference type="CDD" id="cd03784">
    <property type="entry name" value="GT1_Gtf-like"/>
    <property type="match status" value="1"/>
</dbReference>
<dbReference type="InterPro" id="IPR035595">
    <property type="entry name" value="UDP_glycos_trans_CS"/>
</dbReference>
<evidence type="ECO:0000256" key="5">
    <source>
        <dbReference type="ARBA" id="ARBA00051827"/>
    </source>
</evidence>
<organism evidence="8 9">
    <name type="scientific">Actinidia rufa</name>
    <dbReference type="NCBI Taxonomy" id="165716"/>
    <lineage>
        <taxon>Eukaryota</taxon>
        <taxon>Viridiplantae</taxon>
        <taxon>Streptophyta</taxon>
        <taxon>Embryophyta</taxon>
        <taxon>Tracheophyta</taxon>
        <taxon>Spermatophyta</taxon>
        <taxon>Magnoliopsida</taxon>
        <taxon>eudicotyledons</taxon>
        <taxon>Gunneridae</taxon>
        <taxon>Pentapetalae</taxon>
        <taxon>asterids</taxon>
        <taxon>Ericales</taxon>
        <taxon>Actinidiaceae</taxon>
        <taxon>Actinidia</taxon>
    </lineage>
</organism>
<dbReference type="OrthoDB" id="5835829at2759"/>
<proteinExistence type="inferred from homology"/>
<dbReference type="Proteomes" id="UP000585474">
    <property type="component" value="Unassembled WGS sequence"/>
</dbReference>
<evidence type="ECO:0000256" key="4">
    <source>
        <dbReference type="ARBA" id="ARBA00023241"/>
    </source>
</evidence>
<dbReference type="GO" id="GO:0102970">
    <property type="term" value="F:7-deoxyloganetic acid glucosyltransferase activity"/>
    <property type="evidence" value="ECO:0007669"/>
    <property type="project" value="UniProtKB-EC"/>
</dbReference>